<accession>A0A1G8QFJ0</accession>
<dbReference type="GO" id="GO:0005576">
    <property type="term" value="C:extracellular region"/>
    <property type="evidence" value="ECO:0007669"/>
    <property type="project" value="UniProtKB-SubCell"/>
</dbReference>
<organism evidence="3 4">
    <name type="scientific">Salipiger marinus</name>
    <dbReference type="NCBI Taxonomy" id="555512"/>
    <lineage>
        <taxon>Bacteria</taxon>
        <taxon>Pseudomonadati</taxon>
        <taxon>Pseudomonadota</taxon>
        <taxon>Alphaproteobacteria</taxon>
        <taxon>Rhodobacterales</taxon>
        <taxon>Roseobacteraceae</taxon>
        <taxon>Salipiger</taxon>
    </lineage>
</organism>
<evidence type="ECO:0000256" key="2">
    <source>
        <dbReference type="ARBA" id="ARBA00022525"/>
    </source>
</evidence>
<sequence>MAHVFDYRNSSSGVHANLSYLFVQNTSYTVANNLFYQDGVTAGTYTYFDDFYQQWVSSPTSQATTGVVSFGVMDQSNSSDVYFRDAYGDDVPDRFDESTEFTGIYGGPDYIWGYFRLFGIAAPQLDWDNTAVAADPNVAAQQFDANIAASAADYAAQLDAVLAMVVQNRIEYVDWNTGLTADGQPTAPQTPGFVMEYTPSAGSSLTYGDFLSYTQDSFGRTGLASQGDGDGGLGGIFRADETVELLLTDQADLVNATELSAGTLILDLAGGNDLAQLFYDDSYLLPGFLDLDAGSGDDQIYLGEFMDAEITLGSGDDVIYLTYGYYASVPPVTPFQHTIRGGAGNDVIVGGPSQSVLTAFGGEGRDWIYGGAHADVLDGGKGADYLFGSTGDDTYHVTESDRIEEYAGEGRDTAIAAGSFTLQPEVENLILTGTGNTKGTGNASANHITGNAGANVLKGGGGNDTLVGGAGNDTYVTDGGDRIIEKAGDGIDTVRASVGFALGANIEHLILIGTGDINGTGNTRANKLTGNSGANVLKGGEGNDTLTGGAGQDAFVFNTMPGAGNVDRITDFDVAQDVIQLKTSVFAGLPRGVLSEDAFAQNGSGRATEAQHRVIHETDTGKLFYDSDGTGAAAAVHFATVTRDLLALTSEDFLLF</sequence>
<name>A0A1G8QFJ0_9RHOB</name>
<keyword evidence="2" id="KW-0964">Secreted</keyword>
<gene>
    <name evidence="3" type="ORF">SAMN04487993_1015104</name>
</gene>
<keyword evidence="4" id="KW-1185">Reference proteome</keyword>
<dbReference type="RefSeq" id="WP_089849281.1">
    <property type="nucleotide sequence ID" value="NZ_FNEJ01000015.1"/>
</dbReference>
<dbReference type="AlphaFoldDB" id="A0A1G8QFJ0"/>
<dbReference type="Pfam" id="PF00353">
    <property type="entry name" value="HemolysinCabind"/>
    <property type="match status" value="4"/>
</dbReference>
<dbReference type="PANTHER" id="PTHR38340:SF1">
    <property type="entry name" value="S-LAYER PROTEIN"/>
    <property type="match status" value="1"/>
</dbReference>
<dbReference type="SUPFAM" id="SSF51120">
    <property type="entry name" value="beta-Roll"/>
    <property type="match status" value="2"/>
</dbReference>
<protein>
    <submittedName>
        <fullName evidence="3">Ca2+-binding protein, RTX toxin-related</fullName>
    </submittedName>
</protein>
<dbReference type="OrthoDB" id="733404at2"/>
<evidence type="ECO:0000313" key="3">
    <source>
        <dbReference type="EMBL" id="SDJ03559.1"/>
    </source>
</evidence>
<comment type="subcellular location">
    <subcellularLocation>
        <location evidence="1">Secreted</location>
    </subcellularLocation>
</comment>
<dbReference type="InterPro" id="IPR011049">
    <property type="entry name" value="Serralysin-like_metalloprot_C"/>
</dbReference>
<dbReference type="InterPro" id="IPR050557">
    <property type="entry name" value="RTX_toxin/Mannuronan_C5-epim"/>
</dbReference>
<dbReference type="InterPro" id="IPR001343">
    <property type="entry name" value="Hemolysn_Ca-bd"/>
</dbReference>
<dbReference type="GO" id="GO:0005509">
    <property type="term" value="F:calcium ion binding"/>
    <property type="evidence" value="ECO:0007669"/>
    <property type="project" value="InterPro"/>
</dbReference>
<dbReference type="Proteomes" id="UP000199093">
    <property type="component" value="Unassembled WGS sequence"/>
</dbReference>
<evidence type="ECO:0000256" key="1">
    <source>
        <dbReference type="ARBA" id="ARBA00004613"/>
    </source>
</evidence>
<dbReference type="EMBL" id="FNEJ01000015">
    <property type="protein sequence ID" value="SDJ03559.1"/>
    <property type="molecule type" value="Genomic_DNA"/>
</dbReference>
<dbReference type="Gene3D" id="2.150.10.10">
    <property type="entry name" value="Serralysin-like metalloprotease, C-terminal"/>
    <property type="match status" value="3"/>
</dbReference>
<reference evidence="3 4" key="1">
    <citation type="submission" date="2016-10" db="EMBL/GenBank/DDBJ databases">
        <authorList>
            <person name="de Groot N.N."/>
        </authorList>
    </citation>
    <scope>NUCLEOTIDE SEQUENCE [LARGE SCALE GENOMIC DNA]</scope>
    <source>
        <strain evidence="3 4">DSM 26424</strain>
    </source>
</reference>
<dbReference type="PRINTS" id="PR00313">
    <property type="entry name" value="CABNDNGRPT"/>
</dbReference>
<dbReference type="PANTHER" id="PTHR38340">
    <property type="entry name" value="S-LAYER PROTEIN"/>
    <property type="match status" value="1"/>
</dbReference>
<evidence type="ECO:0000313" key="4">
    <source>
        <dbReference type="Proteomes" id="UP000199093"/>
    </source>
</evidence>
<proteinExistence type="predicted"/>
<dbReference type="STRING" id="555512.SAMN04487993_1015104"/>